<sequence length="178" mass="18969">MPSASRPENNSVGLVSCSGDANCVDAISFRTYGKLRWSGFIFSCVDAISFKTYGKLRRLGFIFRCVDAISFKTSSAWFHLQGTPVMLTSSASRPTDDSVGLVSSSGDASCVDVTPIVLTPSASRPMGNSAGLASYSGDASCVDAISFKTYGKLRDASCVDVISLKTYGQLRWPGFILK</sequence>
<evidence type="ECO:0000313" key="2">
    <source>
        <dbReference type="Proteomes" id="UP000652761"/>
    </source>
</evidence>
<accession>A0A843XPC1</accession>
<gene>
    <name evidence="1" type="ORF">Taro_054199</name>
</gene>
<comment type="caution">
    <text evidence="1">The sequence shown here is derived from an EMBL/GenBank/DDBJ whole genome shotgun (WGS) entry which is preliminary data.</text>
</comment>
<protein>
    <submittedName>
        <fullName evidence="1">Uncharacterized protein</fullName>
    </submittedName>
</protein>
<dbReference type="Proteomes" id="UP000652761">
    <property type="component" value="Unassembled WGS sequence"/>
</dbReference>
<reference evidence="1" key="1">
    <citation type="submission" date="2017-07" db="EMBL/GenBank/DDBJ databases">
        <title>Taro Niue Genome Assembly and Annotation.</title>
        <authorList>
            <person name="Atibalentja N."/>
            <person name="Keating K."/>
            <person name="Fields C.J."/>
        </authorList>
    </citation>
    <scope>NUCLEOTIDE SEQUENCE</scope>
    <source>
        <strain evidence="1">Niue_2</strain>
        <tissue evidence="1">Leaf</tissue>
    </source>
</reference>
<evidence type="ECO:0000313" key="1">
    <source>
        <dbReference type="EMBL" id="MQM21166.1"/>
    </source>
</evidence>
<organism evidence="1 2">
    <name type="scientific">Colocasia esculenta</name>
    <name type="common">Wild taro</name>
    <name type="synonym">Arum esculentum</name>
    <dbReference type="NCBI Taxonomy" id="4460"/>
    <lineage>
        <taxon>Eukaryota</taxon>
        <taxon>Viridiplantae</taxon>
        <taxon>Streptophyta</taxon>
        <taxon>Embryophyta</taxon>
        <taxon>Tracheophyta</taxon>
        <taxon>Spermatophyta</taxon>
        <taxon>Magnoliopsida</taxon>
        <taxon>Liliopsida</taxon>
        <taxon>Araceae</taxon>
        <taxon>Aroideae</taxon>
        <taxon>Colocasieae</taxon>
        <taxon>Colocasia</taxon>
    </lineage>
</organism>
<name>A0A843XPC1_COLES</name>
<keyword evidence="2" id="KW-1185">Reference proteome</keyword>
<proteinExistence type="predicted"/>
<dbReference type="AlphaFoldDB" id="A0A843XPC1"/>
<dbReference type="EMBL" id="NMUH01010678">
    <property type="protein sequence ID" value="MQM21166.1"/>
    <property type="molecule type" value="Genomic_DNA"/>
</dbReference>